<dbReference type="RefSeq" id="WP_143979803.1">
    <property type="nucleotide sequence ID" value="NZ_CP041695.1"/>
</dbReference>
<dbReference type="EMBL" id="CP041695">
    <property type="protein sequence ID" value="QDP78186.1"/>
    <property type="molecule type" value="Genomic_DNA"/>
</dbReference>
<evidence type="ECO:0000313" key="2">
    <source>
        <dbReference type="Proteomes" id="UP000317039"/>
    </source>
</evidence>
<sequence>MKRSPLATSAFQLILFLIGRRIQWLARHDRGFRYDIREKRLVLQIALRGGRGIRWFEFRDGTVDTQRGWHPRYEAAARGHLGERVTVLTFASAPTAVRIMTSGTGDLGVYLRAIRSKELALDGDFTLFLWFGWLADQLGPRR</sequence>
<dbReference type="AlphaFoldDB" id="A0A516NH18"/>
<gene>
    <name evidence="1" type="ORF">FOH10_04970</name>
</gene>
<dbReference type="Proteomes" id="UP000317039">
    <property type="component" value="Chromosome"/>
</dbReference>
<dbReference type="GeneID" id="80331743"/>
<evidence type="ECO:0000313" key="1">
    <source>
        <dbReference type="EMBL" id="QDP78186.1"/>
    </source>
</evidence>
<proteinExistence type="predicted"/>
<evidence type="ECO:0008006" key="3">
    <source>
        <dbReference type="Google" id="ProtNLM"/>
    </source>
</evidence>
<reference evidence="1 2" key="1">
    <citation type="submission" date="2019-07" db="EMBL/GenBank/DDBJ databases">
        <title>Complete Genome Sequence and Methylome Analysis of Nocardia otitidis-caviarum NEB252.</title>
        <authorList>
            <person name="Fomenkov A."/>
            <person name="Anton B.P."/>
            <person name="Vincze T."/>
            <person name="Roberts R.J."/>
        </authorList>
    </citation>
    <scope>NUCLEOTIDE SEQUENCE [LARGE SCALE GENOMIC DNA]</scope>
    <source>
        <strain evidence="1 2">NEB252</strain>
    </source>
</reference>
<organism evidence="1 2">
    <name type="scientific">Nocardia otitidiscaviarum</name>
    <dbReference type="NCBI Taxonomy" id="1823"/>
    <lineage>
        <taxon>Bacteria</taxon>
        <taxon>Bacillati</taxon>
        <taxon>Actinomycetota</taxon>
        <taxon>Actinomycetes</taxon>
        <taxon>Mycobacteriales</taxon>
        <taxon>Nocardiaceae</taxon>
        <taxon>Nocardia</taxon>
    </lineage>
</organism>
<name>A0A516NH18_9NOCA</name>
<dbReference type="KEGG" id="nod:FOH10_04970"/>
<accession>A0A516NH18</accession>
<protein>
    <recommendedName>
        <fullName evidence="3">SCP2 domain-containing protein</fullName>
    </recommendedName>
</protein>